<dbReference type="EMBL" id="MNUE01000100">
    <property type="protein sequence ID" value="OJD28962.1"/>
    <property type="molecule type" value="Genomic_DNA"/>
</dbReference>
<dbReference type="GeneID" id="31009530"/>
<name>A0A1J9QLL8_9PEZI</name>
<dbReference type="RefSeq" id="XP_020125222.1">
    <property type="nucleotide sequence ID" value="XM_020269271.1"/>
</dbReference>
<reference evidence="2 3" key="1">
    <citation type="submission" date="2016-10" db="EMBL/GenBank/DDBJ databases">
        <title>Proteomics and genomics reveal pathogen-plant mechanisms compatible with a hemibiotrophic lifestyle of Diplodia corticola.</title>
        <authorList>
            <person name="Fernandes I."/>
            <person name="De Jonge R."/>
            <person name="Van De Peer Y."/>
            <person name="Devreese B."/>
            <person name="Alves A."/>
            <person name="Esteves A.C."/>
        </authorList>
    </citation>
    <scope>NUCLEOTIDE SEQUENCE [LARGE SCALE GENOMIC DNA]</scope>
    <source>
        <strain evidence="2 3">CBS 112549</strain>
    </source>
</reference>
<dbReference type="OrthoDB" id="3553147at2759"/>
<evidence type="ECO:0000259" key="1">
    <source>
        <dbReference type="Pfam" id="PF06985"/>
    </source>
</evidence>
<dbReference type="Pfam" id="PF06985">
    <property type="entry name" value="HET"/>
    <property type="match status" value="1"/>
</dbReference>
<feature type="domain" description="Heterokaryon incompatibility" evidence="1">
    <location>
        <begin position="110"/>
        <end position="240"/>
    </location>
</feature>
<dbReference type="Proteomes" id="UP000183809">
    <property type="component" value="Unassembled WGS sequence"/>
</dbReference>
<accession>A0A1J9QLL8</accession>
<dbReference type="PANTHER" id="PTHR24148:SF64">
    <property type="entry name" value="HETEROKARYON INCOMPATIBILITY DOMAIN-CONTAINING PROTEIN"/>
    <property type="match status" value="1"/>
</dbReference>
<keyword evidence="3" id="KW-1185">Reference proteome</keyword>
<comment type="caution">
    <text evidence="2">The sequence shown here is derived from an EMBL/GenBank/DDBJ whole genome shotgun (WGS) entry which is preliminary data.</text>
</comment>
<gene>
    <name evidence="2" type="ORF">BKCO1_1000004</name>
</gene>
<dbReference type="InterPro" id="IPR010730">
    <property type="entry name" value="HET"/>
</dbReference>
<evidence type="ECO:0000313" key="3">
    <source>
        <dbReference type="Proteomes" id="UP000183809"/>
    </source>
</evidence>
<organism evidence="2 3">
    <name type="scientific">Diplodia corticola</name>
    <dbReference type="NCBI Taxonomy" id="236234"/>
    <lineage>
        <taxon>Eukaryota</taxon>
        <taxon>Fungi</taxon>
        <taxon>Dikarya</taxon>
        <taxon>Ascomycota</taxon>
        <taxon>Pezizomycotina</taxon>
        <taxon>Dothideomycetes</taxon>
        <taxon>Dothideomycetes incertae sedis</taxon>
        <taxon>Botryosphaeriales</taxon>
        <taxon>Botryosphaeriaceae</taxon>
        <taxon>Diplodia</taxon>
    </lineage>
</organism>
<protein>
    <submittedName>
        <fullName evidence="2">Heterokaryon incompatibility protein or allele</fullName>
    </submittedName>
</protein>
<dbReference type="InterPro" id="IPR052895">
    <property type="entry name" value="HetReg/Transcr_Mod"/>
</dbReference>
<dbReference type="PANTHER" id="PTHR24148">
    <property type="entry name" value="ANKYRIN REPEAT DOMAIN-CONTAINING PROTEIN 39 HOMOLOG-RELATED"/>
    <property type="match status" value="1"/>
</dbReference>
<evidence type="ECO:0000313" key="2">
    <source>
        <dbReference type="EMBL" id="OJD28962.1"/>
    </source>
</evidence>
<dbReference type="AlphaFoldDB" id="A0A1J9QLL8"/>
<proteinExistence type="predicted"/>
<sequence>MLCRPVQSAKWSIVSVRDPICGTWVAIVPVSAAVRRVSQTPPTTILPADEADMDSDEKVTIRPTSSQDPFRYQQLNDASEFRLLRLFPGSPGDKLGCDIFHVNLRQLPRYEAVSYTWGNDRLCQELYSTKGLIKITDNCAHALTALRYPEDERVLWIDCVCIAQADKQEKNHQIPLMPQIYAGAKCVLIHLHHMDTSGNTERLLDLLRKRTTASACRTHRKQMAKLLSLPWFSRIWVLQEVVAASRAIIVIGTESLNWQYLSIANIQAVGLGSTDLRKRVPPVLLLSDADTKPLKDHASLLAMARSCLSGDPLDRIYALLGLVDERAGINVTPDYNKSARELYTDVTLQFLRKDNCLDFLSDTGQPKIAGLGPDAVSTFPDARDMELEFLRAVQPFHDELMKTPSTLRSSKQCRTSRMRTWRLLWEKIDSRITNYVDKSAFKSIVFEDWVRFFNDMRAGFEKAFSVFNKMTYDPDPELDRILRRRYYRQSVERIRLLEANHIYSLKKEVLEAIMEKHGTLLVPEYLFGRTKSPQENAEGLDDEDLALPSWVLDFRHHARISSFARCKPDKFSTGPVARFQPSTSDYPKPSLQVMAVFVDKVSSTHRKPGERIQLWHTSFLFEGEVDVPYSTFQQDFAQDLSKVGHGATLETIRAFAAGRKVALTERSLAILPANFRVGDIIAVVFGSTVPYLLRRRTSEADRFEVLGECYLHGIKGPKCAPDYADLLGCFKGCVLEEAGRAELPWRTIFLE</sequence>